<accession>A0ABX6W5I0</accession>
<dbReference type="Proteomes" id="UP000663421">
    <property type="component" value="Chromosome"/>
</dbReference>
<evidence type="ECO:0000313" key="3">
    <source>
        <dbReference type="Proteomes" id="UP000663421"/>
    </source>
</evidence>
<evidence type="ECO:0000313" key="2">
    <source>
        <dbReference type="EMBL" id="QPI56311.1"/>
    </source>
</evidence>
<evidence type="ECO:0000259" key="1">
    <source>
        <dbReference type="Pfam" id="PF01844"/>
    </source>
</evidence>
<keyword evidence="2" id="KW-0540">Nuclease</keyword>
<dbReference type="InterPro" id="IPR002711">
    <property type="entry name" value="HNH"/>
</dbReference>
<keyword evidence="3" id="KW-1185">Reference proteome</keyword>
<proteinExistence type="predicted"/>
<name>A0ABX6W5I0_STRMQ</name>
<dbReference type="EMBL" id="CP065050">
    <property type="protein sequence ID" value="QPI56311.1"/>
    <property type="molecule type" value="Genomic_DNA"/>
</dbReference>
<keyword evidence="2" id="KW-0255">Endonuclease</keyword>
<dbReference type="CDD" id="cd00085">
    <property type="entry name" value="HNHc"/>
    <property type="match status" value="1"/>
</dbReference>
<reference evidence="2 3" key="1">
    <citation type="submission" date="2020-11" db="EMBL/GenBank/DDBJ databases">
        <title>Complete genome sequence unveiled secondary metabolic potentials in Streptomyces solisilvae HNM0141.</title>
        <authorList>
            <person name="Huang X."/>
        </authorList>
    </citation>
    <scope>NUCLEOTIDE SEQUENCE [LARGE SCALE GENOMIC DNA]</scope>
    <source>
        <strain evidence="2 3">HNM0141</strain>
    </source>
</reference>
<dbReference type="Gene3D" id="1.10.30.50">
    <property type="match status" value="1"/>
</dbReference>
<dbReference type="GO" id="GO:0004519">
    <property type="term" value="F:endonuclease activity"/>
    <property type="evidence" value="ECO:0007669"/>
    <property type="project" value="UniProtKB-KW"/>
</dbReference>
<protein>
    <submittedName>
        <fullName evidence="2">HNH endonuclease</fullName>
    </submittedName>
</protein>
<dbReference type="InterPro" id="IPR003615">
    <property type="entry name" value="HNH_nuc"/>
</dbReference>
<keyword evidence="2" id="KW-0378">Hydrolase</keyword>
<organism evidence="2 3">
    <name type="scientific">Streptomyces malaysiensis</name>
    <dbReference type="NCBI Taxonomy" id="92644"/>
    <lineage>
        <taxon>Bacteria</taxon>
        <taxon>Bacillati</taxon>
        <taxon>Actinomycetota</taxon>
        <taxon>Actinomycetes</taxon>
        <taxon>Kitasatosporales</taxon>
        <taxon>Streptomycetaceae</taxon>
        <taxon>Streptomyces</taxon>
        <taxon>Streptomyces violaceusniger group</taxon>
    </lineage>
</organism>
<gene>
    <name evidence="2" type="ORF">I1A49_16410</name>
</gene>
<sequence>MWSCAYCDAAFGPKVVCQADHVVPLAEGGVHELWNLVPACETCNLGKSDRPAEAWLAFLAGEALTERR</sequence>
<feature type="domain" description="HNH" evidence="1">
    <location>
        <begin position="4"/>
        <end position="50"/>
    </location>
</feature>
<dbReference type="Pfam" id="PF01844">
    <property type="entry name" value="HNH"/>
    <property type="match status" value="1"/>
</dbReference>